<dbReference type="PANTHER" id="PTHR43710">
    <property type="entry name" value="2-HYDROXYACYL-COA LYASE"/>
    <property type="match status" value="1"/>
</dbReference>
<dbReference type="SUPFAM" id="SSF52518">
    <property type="entry name" value="Thiamin diphosphate-binding fold (THDP-binding)"/>
    <property type="match status" value="2"/>
</dbReference>
<dbReference type="Proteomes" id="UP000005695">
    <property type="component" value="Unassembled WGS sequence"/>
</dbReference>
<evidence type="ECO:0000313" key="8">
    <source>
        <dbReference type="EMBL" id="EAT15055.1"/>
    </source>
</evidence>
<feature type="binding site" evidence="6">
    <location>
        <position position="568"/>
    </location>
    <ligand>
        <name>[4Fe-4S] cluster</name>
        <dbReference type="ChEBI" id="CHEBI:49883"/>
        <label>2</label>
    </ligand>
</feature>
<dbReference type="SUPFAM" id="SSF54862">
    <property type="entry name" value="4Fe-4S ferredoxins"/>
    <property type="match status" value="1"/>
</dbReference>
<dbReference type="InterPro" id="IPR029061">
    <property type="entry name" value="THDP-binding"/>
</dbReference>
<gene>
    <name evidence="8" type="ORF">Dace_1132</name>
</gene>
<feature type="binding site" evidence="6">
    <location>
        <position position="587"/>
    </location>
    <ligand>
        <name>[4Fe-4S] cluster</name>
        <dbReference type="ChEBI" id="CHEBI:49883"/>
        <label>2</label>
    </ligand>
</feature>
<accession>Q1JXT8</accession>
<feature type="binding site" evidence="6">
    <location>
        <position position="590"/>
    </location>
    <ligand>
        <name>[4Fe-4S] cluster</name>
        <dbReference type="ChEBI" id="CHEBI:49883"/>
        <label>2</label>
    </ligand>
</feature>
<dbReference type="Pfam" id="PF02775">
    <property type="entry name" value="TPP_enzyme_C"/>
    <property type="match status" value="1"/>
</dbReference>
<dbReference type="Gene3D" id="3.30.70.20">
    <property type="match status" value="1"/>
</dbReference>
<evidence type="ECO:0000313" key="9">
    <source>
        <dbReference type="Proteomes" id="UP000005695"/>
    </source>
</evidence>
<feature type="binding site" evidence="6">
    <location>
        <position position="556"/>
    </location>
    <ligand>
        <name>[4Fe-4S] cluster</name>
        <dbReference type="ChEBI" id="CHEBI:49883"/>
        <label>1</label>
    </ligand>
</feature>
<evidence type="ECO:0000256" key="2">
    <source>
        <dbReference type="ARBA" id="ARBA00023002"/>
    </source>
</evidence>
<evidence type="ECO:0000256" key="6">
    <source>
        <dbReference type="PIRSR" id="PIRSR006439-50"/>
    </source>
</evidence>
<feature type="binding site" evidence="6">
    <location>
        <position position="562"/>
    </location>
    <ligand>
        <name>[4Fe-4S] cluster</name>
        <dbReference type="ChEBI" id="CHEBI:49883"/>
        <label>1</label>
    </ligand>
</feature>
<dbReference type="PROSITE" id="PS51379">
    <property type="entry name" value="4FE4S_FER_2"/>
    <property type="match status" value="2"/>
</dbReference>
<protein>
    <recommendedName>
        <fullName evidence="5">Indolepyruvate oxidoreductase subunit IorA</fullName>
        <shortName evidence="5">IOR</shortName>
        <ecNumber evidence="5">1.2.7.8</ecNumber>
    </recommendedName>
    <alternativeName>
        <fullName evidence="5">Indolepyruvate ferredoxin oxidoreductase subunit alpha</fullName>
    </alternativeName>
</protein>
<feature type="binding site" evidence="6">
    <location>
        <position position="597"/>
    </location>
    <ligand>
        <name>[4Fe-4S] cluster</name>
        <dbReference type="ChEBI" id="CHEBI:49883"/>
        <label>1</label>
    </ligand>
</feature>
<dbReference type="InterPro" id="IPR017896">
    <property type="entry name" value="4Fe4S_Fe-S-bd"/>
</dbReference>
<comment type="caution">
    <text evidence="8">The sequence shown here is derived from an EMBL/GenBank/DDBJ whole genome shotgun (WGS) entry which is preliminary data.</text>
</comment>
<dbReference type="PANTHER" id="PTHR43710:SF7">
    <property type="entry name" value="INDOLEPYRUVATE OXIDOREDUCTASE SUBUNIT IORA"/>
    <property type="match status" value="1"/>
</dbReference>
<keyword evidence="5" id="KW-0813">Transport</keyword>
<comment type="catalytic activity">
    <reaction evidence="5">
        <text>indole-3-pyruvate + 2 oxidized [2Fe-2S]-[ferredoxin] + CoA = (indol-3-yl)acetyl-CoA + 2 reduced [2Fe-2S]-[ferredoxin] + CO2 + H(+)</text>
        <dbReference type="Rhea" id="RHEA:12645"/>
        <dbReference type="Rhea" id="RHEA-COMP:10000"/>
        <dbReference type="Rhea" id="RHEA-COMP:10001"/>
        <dbReference type="ChEBI" id="CHEBI:15378"/>
        <dbReference type="ChEBI" id="CHEBI:16526"/>
        <dbReference type="ChEBI" id="CHEBI:17640"/>
        <dbReference type="ChEBI" id="CHEBI:33737"/>
        <dbReference type="ChEBI" id="CHEBI:33738"/>
        <dbReference type="ChEBI" id="CHEBI:57271"/>
        <dbReference type="ChEBI" id="CHEBI:57287"/>
        <dbReference type="EC" id="1.2.7.8"/>
    </reaction>
</comment>
<feature type="domain" description="4Fe-4S ferredoxin-type" evidence="7">
    <location>
        <begin position="546"/>
        <end position="576"/>
    </location>
</feature>
<dbReference type="GO" id="GO:0044281">
    <property type="term" value="P:small molecule metabolic process"/>
    <property type="evidence" value="ECO:0007669"/>
    <property type="project" value="UniProtKB-ARBA"/>
</dbReference>
<dbReference type="FunFam" id="3.40.50.970:FF:000039">
    <property type="entry name" value="Indolepyruvate oxidoreductase subunit IorA"/>
    <property type="match status" value="1"/>
</dbReference>
<reference evidence="8" key="2">
    <citation type="submission" date="2006-05" db="EMBL/GenBank/DDBJ databases">
        <title>Sequencing of the draft genome and assembly of Desulfuromonas acetoxidans DSM 684.</title>
        <authorList>
            <consortium name="US DOE Joint Genome Institute (JGI-PGF)"/>
            <person name="Copeland A."/>
            <person name="Lucas S."/>
            <person name="Lapidus A."/>
            <person name="Barry K."/>
            <person name="Detter J.C."/>
            <person name="Glavina del Rio T."/>
            <person name="Hammon N."/>
            <person name="Israni S."/>
            <person name="Dalin E."/>
            <person name="Tice H."/>
            <person name="Bruce D."/>
            <person name="Pitluck S."/>
            <person name="Richardson P."/>
        </authorList>
    </citation>
    <scope>NUCLEOTIDE SEQUENCE [LARGE SCALE GENOMIC DNA]</scope>
    <source>
        <strain evidence="8">DSM 684</strain>
    </source>
</reference>
<dbReference type="Pfam" id="PF00037">
    <property type="entry name" value="Fer4"/>
    <property type="match status" value="1"/>
</dbReference>
<dbReference type="CDD" id="cd07034">
    <property type="entry name" value="TPP_PYR_PFOR_IOR-alpha_like"/>
    <property type="match status" value="1"/>
</dbReference>
<dbReference type="GO" id="GO:0046872">
    <property type="term" value="F:metal ion binding"/>
    <property type="evidence" value="ECO:0007669"/>
    <property type="project" value="UniProtKB-UniRule"/>
</dbReference>
<dbReference type="InterPro" id="IPR017900">
    <property type="entry name" value="4Fe4S_Fe_S_CS"/>
</dbReference>
<name>Q1JXT8_DESA6</name>
<feature type="domain" description="4Fe-4S ferredoxin-type" evidence="7">
    <location>
        <begin position="578"/>
        <end position="607"/>
    </location>
</feature>
<dbReference type="EMBL" id="AAEW02000014">
    <property type="protein sequence ID" value="EAT15055.1"/>
    <property type="molecule type" value="Genomic_DNA"/>
</dbReference>
<keyword evidence="5" id="KW-0249">Electron transport</keyword>
<dbReference type="InterPro" id="IPR045025">
    <property type="entry name" value="HACL1-like"/>
</dbReference>
<dbReference type="InterPro" id="IPR002880">
    <property type="entry name" value="Pyrv_Fd/Flavodoxin_OxRdtase_N"/>
</dbReference>
<keyword evidence="1 5" id="KW-0479">Metal-binding</keyword>
<keyword evidence="9" id="KW-1185">Reference proteome</keyword>
<evidence type="ECO:0000256" key="1">
    <source>
        <dbReference type="ARBA" id="ARBA00022723"/>
    </source>
</evidence>
<proteinExistence type="predicted"/>
<dbReference type="GO" id="GO:0051539">
    <property type="term" value="F:4 iron, 4 sulfur cluster binding"/>
    <property type="evidence" value="ECO:0007669"/>
    <property type="project" value="UniProtKB-UniRule"/>
</dbReference>
<comment type="function">
    <text evidence="5">Catalyzes the ferredoxin-dependent oxidative decarboxylation of arylpyruvates.</text>
</comment>
<feature type="binding site" evidence="6">
    <location>
        <position position="559"/>
    </location>
    <ligand>
        <name>[4Fe-4S] cluster</name>
        <dbReference type="ChEBI" id="CHEBI:49883"/>
        <label>1</label>
    </ligand>
</feature>
<dbReference type="InterPro" id="IPR017721">
    <property type="entry name" value="IorA"/>
</dbReference>
<reference evidence="8" key="1">
    <citation type="submission" date="2006-05" db="EMBL/GenBank/DDBJ databases">
        <title>Annotation of the draft genome assembly of Desulfuromonas acetoxidans DSM 684.</title>
        <authorList>
            <consortium name="US DOE Joint Genome Institute (JGI-ORNL)"/>
            <person name="Larimer F."/>
            <person name="Land M."/>
            <person name="Hauser L."/>
        </authorList>
    </citation>
    <scope>NUCLEOTIDE SEQUENCE [LARGE SCALE GENOMIC DNA]</scope>
    <source>
        <strain evidence="8">DSM 684</strain>
    </source>
</reference>
<evidence type="ECO:0000256" key="3">
    <source>
        <dbReference type="ARBA" id="ARBA00023004"/>
    </source>
</evidence>
<dbReference type="EC" id="1.2.7.8" evidence="5"/>
<keyword evidence="2 5" id="KW-0560">Oxidoreductase</keyword>
<dbReference type="GO" id="GO:0030976">
    <property type="term" value="F:thiamine pyrophosphate binding"/>
    <property type="evidence" value="ECO:0007669"/>
    <property type="project" value="InterPro"/>
</dbReference>
<dbReference type="Pfam" id="PF01855">
    <property type="entry name" value="POR_N"/>
    <property type="match status" value="1"/>
</dbReference>
<evidence type="ECO:0000256" key="4">
    <source>
        <dbReference type="ARBA" id="ARBA00023014"/>
    </source>
</evidence>
<dbReference type="InterPro" id="IPR011766">
    <property type="entry name" value="TPP_enzyme_TPP-bd"/>
</dbReference>
<feature type="binding site" evidence="6">
    <location>
        <position position="593"/>
    </location>
    <ligand>
        <name>[4Fe-4S] cluster</name>
        <dbReference type="ChEBI" id="CHEBI:49883"/>
        <label>2</label>
    </ligand>
</feature>
<dbReference type="Gene3D" id="3.40.50.970">
    <property type="match status" value="2"/>
</dbReference>
<dbReference type="PROSITE" id="PS00198">
    <property type="entry name" value="4FE4S_FER_1"/>
    <property type="match status" value="1"/>
</dbReference>
<dbReference type="RefSeq" id="WP_006001629.1">
    <property type="nucleotide sequence ID" value="NZ_AAEW02000014.1"/>
</dbReference>
<organism evidence="8 9">
    <name type="scientific">Desulfuromonas acetoxidans (strain DSM 684 / 11070)</name>
    <dbReference type="NCBI Taxonomy" id="281689"/>
    <lineage>
        <taxon>Bacteria</taxon>
        <taxon>Pseudomonadati</taxon>
        <taxon>Thermodesulfobacteriota</taxon>
        <taxon>Desulfuromonadia</taxon>
        <taxon>Desulfuromonadales</taxon>
        <taxon>Desulfuromonadaceae</taxon>
        <taxon>Desulfuromonas</taxon>
    </lineage>
</organism>
<dbReference type="GO" id="GO:0043805">
    <property type="term" value="F:indolepyruvate ferredoxin oxidoreductase activity"/>
    <property type="evidence" value="ECO:0007669"/>
    <property type="project" value="UniProtKB-UniRule"/>
</dbReference>
<dbReference type="PIRSF" id="PIRSF006439">
    <property type="entry name" value="Indolepyruvate_ferr_oxidored"/>
    <property type="match status" value="1"/>
</dbReference>
<dbReference type="AlphaFoldDB" id="Q1JXT8"/>
<dbReference type="OrthoDB" id="9804603at2"/>
<keyword evidence="3 5" id="KW-0408">Iron</keyword>
<sequence length="615" mass="66259">MEQQVELLMGNEAMACGLIESGCQVVAAYPGTPSTEILQAVVDRRATAEEPLHIEWSVNEKVAFEVALAASYTGKRSAAIMKQVGLNVAADPFMRSAYLGVKGGFVTIVADDPGPHSSQNEQDTRLFCLQGRVPVFDPASPAEAKELLPLAFELSEKYEMLTVLRPATRICHSRQNVSHQPVQQLKRSARFEKDPNRWGATPAFLPALHRKLNDNLVAFAAEPAVQPRLTQGDGSKARLALVASGIVYGHLVDLLSELDLSNVVDLYQVVMPYPLNSAWIDTMHADYDRVMILEETYPVIEMQLAHGGAFGKQSGDIVKEGELTPDVVHEALARFLDLEAPAPAPANSRGQRPSLCPGCPHRSAFYSIKKTFPKGIFPSDIGCYTLGVNLKVVDTAHCMGACISQGAGFYQAYAQDGEDFPTVVVTIGDSTFFHSGVTALINAVIQKARIIVVILDNATAAMTGGQPVPHLGRTATGEATKAIAIEPLVKASGVEFLECCDPYHNDAFEDALKRADAHIRGPQGGVAVVISRHGCLMEREVVKNQPRYAMEITSDCIGCRRCVEAFECPALSMDEATTMAVLDQDRCIGCGTCIPVCPVHAIKGAIKGTSEGELS</sequence>
<evidence type="ECO:0000256" key="5">
    <source>
        <dbReference type="PIRNR" id="PIRNR006439"/>
    </source>
</evidence>
<evidence type="ECO:0000259" key="7">
    <source>
        <dbReference type="PROSITE" id="PS51379"/>
    </source>
</evidence>
<comment type="cofactor">
    <cofactor evidence="5 6">
        <name>[4Fe-4S] cluster</name>
        <dbReference type="ChEBI" id="CHEBI:49883"/>
    </cofactor>
    <text evidence="5 6">Binds 2 [4Fe-4S] clusters. In this family the first cluster has a non-standard and varying [4Fe-4S] binding motif CX(2)CX(2)CX(4-5)CP.</text>
</comment>
<keyword evidence="5 6" id="KW-0004">4Fe-4S</keyword>
<keyword evidence="4 5" id="KW-0411">Iron-sulfur</keyword>
<dbReference type="CDD" id="cd02008">
    <property type="entry name" value="TPP_IOR_alpha"/>
    <property type="match status" value="1"/>
</dbReference>